<dbReference type="EMBL" id="JASCZI010001597">
    <property type="protein sequence ID" value="MED6115228.1"/>
    <property type="molecule type" value="Genomic_DNA"/>
</dbReference>
<keyword evidence="3" id="KW-1185">Reference proteome</keyword>
<dbReference type="Proteomes" id="UP001341840">
    <property type="component" value="Unassembled WGS sequence"/>
</dbReference>
<sequence>MVGTPQPPSPQTCHASPDPHVEEALRCNDSDEEPALIEVDDDSGRGSHGSNMTVEFQIGNIFHSKEEILLALKNYSILRGIEYMVMESDHEKYHDHSQT</sequence>
<evidence type="ECO:0000313" key="2">
    <source>
        <dbReference type="EMBL" id="MED6115228.1"/>
    </source>
</evidence>
<organism evidence="2 3">
    <name type="scientific">Stylosanthes scabra</name>
    <dbReference type="NCBI Taxonomy" id="79078"/>
    <lineage>
        <taxon>Eukaryota</taxon>
        <taxon>Viridiplantae</taxon>
        <taxon>Streptophyta</taxon>
        <taxon>Embryophyta</taxon>
        <taxon>Tracheophyta</taxon>
        <taxon>Spermatophyta</taxon>
        <taxon>Magnoliopsida</taxon>
        <taxon>eudicotyledons</taxon>
        <taxon>Gunneridae</taxon>
        <taxon>Pentapetalae</taxon>
        <taxon>rosids</taxon>
        <taxon>fabids</taxon>
        <taxon>Fabales</taxon>
        <taxon>Fabaceae</taxon>
        <taxon>Papilionoideae</taxon>
        <taxon>50 kb inversion clade</taxon>
        <taxon>dalbergioids sensu lato</taxon>
        <taxon>Dalbergieae</taxon>
        <taxon>Pterocarpus clade</taxon>
        <taxon>Stylosanthes</taxon>
    </lineage>
</organism>
<proteinExistence type="predicted"/>
<comment type="caution">
    <text evidence="2">The sequence shown here is derived from an EMBL/GenBank/DDBJ whole genome shotgun (WGS) entry which is preliminary data.</text>
</comment>
<reference evidence="2 3" key="1">
    <citation type="journal article" date="2023" name="Plants (Basel)">
        <title>Bridging the Gap: Combining Genomics and Transcriptomics Approaches to Understand Stylosanthes scabra, an Orphan Legume from the Brazilian Caatinga.</title>
        <authorList>
            <person name="Ferreira-Neto J.R.C."/>
            <person name="da Silva M.D."/>
            <person name="Binneck E."/>
            <person name="de Melo N.F."/>
            <person name="da Silva R.H."/>
            <person name="de Melo A.L.T.M."/>
            <person name="Pandolfi V."/>
            <person name="Bustamante F.O."/>
            <person name="Brasileiro-Vidal A.C."/>
            <person name="Benko-Iseppon A.M."/>
        </authorList>
    </citation>
    <scope>NUCLEOTIDE SEQUENCE [LARGE SCALE GENOMIC DNA]</scope>
    <source>
        <tissue evidence="2">Leaves</tissue>
    </source>
</reference>
<feature type="region of interest" description="Disordered" evidence="1">
    <location>
        <begin position="29"/>
        <end position="51"/>
    </location>
</feature>
<name>A0ABU6QUE9_9FABA</name>
<feature type="compositionally biased region" description="Acidic residues" evidence="1">
    <location>
        <begin position="30"/>
        <end position="41"/>
    </location>
</feature>
<evidence type="ECO:0000313" key="3">
    <source>
        <dbReference type="Proteomes" id="UP001341840"/>
    </source>
</evidence>
<evidence type="ECO:0000256" key="1">
    <source>
        <dbReference type="SAM" id="MobiDB-lite"/>
    </source>
</evidence>
<accession>A0ABU6QUE9</accession>
<gene>
    <name evidence="2" type="ORF">PIB30_088324</name>
</gene>
<protein>
    <submittedName>
        <fullName evidence="2">Uncharacterized protein</fullName>
    </submittedName>
</protein>